<evidence type="ECO:0000259" key="11">
    <source>
        <dbReference type="PROSITE" id="PS50109"/>
    </source>
</evidence>
<keyword evidence="7" id="KW-0418">Kinase</keyword>
<dbReference type="InterPro" id="IPR003594">
    <property type="entry name" value="HATPase_dom"/>
</dbReference>
<dbReference type="SMART" id="SM00304">
    <property type="entry name" value="HAMP"/>
    <property type="match status" value="1"/>
</dbReference>
<evidence type="ECO:0000256" key="2">
    <source>
        <dbReference type="ARBA" id="ARBA00004370"/>
    </source>
</evidence>
<dbReference type="CDD" id="cd00082">
    <property type="entry name" value="HisKA"/>
    <property type="match status" value="1"/>
</dbReference>
<comment type="subcellular location">
    <subcellularLocation>
        <location evidence="2">Membrane</location>
    </subcellularLocation>
</comment>
<dbReference type="SUPFAM" id="SSF47384">
    <property type="entry name" value="Homodimeric domain of signal transducing histidine kinase"/>
    <property type="match status" value="1"/>
</dbReference>
<dbReference type="Gene3D" id="6.10.340.10">
    <property type="match status" value="1"/>
</dbReference>
<dbReference type="Proteomes" id="UP000632222">
    <property type="component" value="Unassembled WGS sequence"/>
</dbReference>
<organism evidence="13 14">
    <name type="scientific">Deinococcus roseus</name>
    <dbReference type="NCBI Taxonomy" id="392414"/>
    <lineage>
        <taxon>Bacteria</taxon>
        <taxon>Thermotogati</taxon>
        <taxon>Deinococcota</taxon>
        <taxon>Deinococci</taxon>
        <taxon>Deinococcales</taxon>
        <taxon>Deinococcaceae</taxon>
        <taxon>Deinococcus</taxon>
    </lineage>
</organism>
<keyword evidence="5" id="KW-0808">Transferase</keyword>
<proteinExistence type="predicted"/>
<keyword evidence="9" id="KW-0902">Two-component regulatory system</keyword>
<dbReference type="PANTHER" id="PTHR45436:SF5">
    <property type="entry name" value="SENSOR HISTIDINE KINASE TRCS"/>
    <property type="match status" value="1"/>
</dbReference>
<comment type="caution">
    <text evidence="13">The sequence shown here is derived from an EMBL/GenBank/DDBJ whole genome shotgun (WGS) entry which is preliminary data.</text>
</comment>
<comment type="catalytic activity">
    <reaction evidence="1">
        <text>ATP + protein L-histidine = ADP + protein N-phospho-L-histidine.</text>
        <dbReference type="EC" id="2.7.13.3"/>
    </reaction>
</comment>
<feature type="transmembrane region" description="Helical" evidence="10">
    <location>
        <begin position="138"/>
        <end position="158"/>
    </location>
</feature>
<dbReference type="SUPFAM" id="SSF55874">
    <property type="entry name" value="ATPase domain of HSP90 chaperone/DNA topoisomerase II/histidine kinase"/>
    <property type="match status" value="1"/>
</dbReference>
<evidence type="ECO:0000256" key="9">
    <source>
        <dbReference type="ARBA" id="ARBA00023012"/>
    </source>
</evidence>
<dbReference type="EMBL" id="BMOD01000039">
    <property type="protein sequence ID" value="GGJ57578.1"/>
    <property type="molecule type" value="Genomic_DNA"/>
</dbReference>
<keyword evidence="4" id="KW-0597">Phosphoprotein</keyword>
<dbReference type="Gene3D" id="1.10.287.130">
    <property type="match status" value="1"/>
</dbReference>
<dbReference type="Pfam" id="PF00672">
    <property type="entry name" value="HAMP"/>
    <property type="match status" value="1"/>
</dbReference>
<dbReference type="InterPro" id="IPR050428">
    <property type="entry name" value="TCS_sensor_his_kinase"/>
</dbReference>
<dbReference type="InterPro" id="IPR003661">
    <property type="entry name" value="HisK_dim/P_dom"/>
</dbReference>
<dbReference type="Gene3D" id="3.30.565.10">
    <property type="entry name" value="Histidine kinase-like ATPase, C-terminal domain"/>
    <property type="match status" value="1"/>
</dbReference>
<dbReference type="CDD" id="cd06225">
    <property type="entry name" value="HAMP"/>
    <property type="match status" value="1"/>
</dbReference>
<keyword evidence="14" id="KW-1185">Reference proteome</keyword>
<accession>A0ABQ2DH67</accession>
<evidence type="ECO:0000259" key="12">
    <source>
        <dbReference type="PROSITE" id="PS50885"/>
    </source>
</evidence>
<keyword evidence="6 10" id="KW-0812">Transmembrane</keyword>
<evidence type="ECO:0000313" key="14">
    <source>
        <dbReference type="Proteomes" id="UP000632222"/>
    </source>
</evidence>
<dbReference type="EC" id="2.7.13.3" evidence="3"/>
<dbReference type="PANTHER" id="PTHR45436">
    <property type="entry name" value="SENSOR HISTIDINE KINASE YKOH"/>
    <property type="match status" value="1"/>
</dbReference>
<keyword evidence="10" id="KW-0472">Membrane</keyword>
<dbReference type="SUPFAM" id="SSF158472">
    <property type="entry name" value="HAMP domain-like"/>
    <property type="match status" value="1"/>
</dbReference>
<feature type="domain" description="Histidine kinase" evidence="11">
    <location>
        <begin position="221"/>
        <end position="422"/>
    </location>
</feature>
<evidence type="ECO:0000313" key="13">
    <source>
        <dbReference type="EMBL" id="GGJ57578.1"/>
    </source>
</evidence>
<dbReference type="PROSITE" id="PS50885">
    <property type="entry name" value="HAMP"/>
    <property type="match status" value="1"/>
</dbReference>
<feature type="domain" description="HAMP" evidence="12">
    <location>
        <begin position="159"/>
        <end position="213"/>
    </location>
</feature>
<reference evidence="14" key="1">
    <citation type="journal article" date="2019" name="Int. J. Syst. Evol. Microbiol.">
        <title>The Global Catalogue of Microorganisms (GCM) 10K type strain sequencing project: providing services to taxonomists for standard genome sequencing and annotation.</title>
        <authorList>
            <consortium name="The Broad Institute Genomics Platform"/>
            <consortium name="The Broad Institute Genome Sequencing Center for Infectious Disease"/>
            <person name="Wu L."/>
            <person name="Ma J."/>
        </authorList>
    </citation>
    <scope>NUCLEOTIDE SEQUENCE [LARGE SCALE GENOMIC DNA]</scope>
    <source>
        <strain evidence="14">JCM 14370</strain>
    </source>
</reference>
<dbReference type="RefSeq" id="WP_189008726.1">
    <property type="nucleotide sequence ID" value="NZ_BMOD01000039.1"/>
</dbReference>
<sequence length="434" mass="48624">MNLRLRLTLTYALLTSLLLALAALGVFWGTRGQIQKNTDTALEDVGAVLRQNLQEDRQLNLDDAQITADFSVVVMDHSGLVLAQSGVPHPLMKALHPVGWYSGEKFRLLVLPLNAQTVLMVGKDTHESTLFLKTLLRILLPIYLVLMLLSMGLGYLLADRALRPVDTVTRKAREITETGRYQERVPGVIGNDEMAQLVLTFNEMLDHLQSTIEREKTFARLAAHELRTPLTILQGRIGLALARERDISSYQKHLSEMQGGVDRLVNLTETLLKFSQAEQVLVEQVDLQLAVQQAVQEFPESVRQQIQTQLQSSWVQAETVALQQLIFNLLDNALKYGPANENILLQVEDHQLTVQDAGKGPPREEWERLLRPLERGMSPHHPAGSGLGLAFVASVCQQWNATLTPHWLPEGFQVTVKFQLAEAQQHLSQENPTC</sequence>
<dbReference type="SMART" id="SM00387">
    <property type="entry name" value="HATPase_c"/>
    <property type="match status" value="1"/>
</dbReference>
<dbReference type="SMART" id="SM00388">
    <property type="entry name" value="HisKA"/>
    <property type="match status" value="1"/>
</dbReference>
<evidence type="ECO:0000256" key="4">
    <source>
        <dbReference type="ARBA" id="ARBA00022553"/>
    </source>
</evidence>
<protein>
    <recommendedName>
        <fullName evidence="3">histidine kinase</fullName>
        <ecNumber evidence="3">2.7.13.3</ecNumber>
    </recommendedName>
</protein>
<evidence type="ECO:0000256" key="1">
    <source>
        <dbReference type="ARBA" id="ARBA00000085"/>
    </source>
</evidence>
<evidence type="ECO:0000256" key="3">
    <source>
        <dbReference type="ARBA" id="ARBA00012438"/>
    </source>
</evidence>
<evidence type="ECO:0000256" key="6">
    <source>
        <dbReference type="ARBA" id="ARBA00022692"/>
    </source>
</evidence>
<name>A0ABQ2DH67_9DEIO</name>
<dbReference type="InterPro" id="IPR036890">
    <property type="entry name" value="HATPase_C_sf"/>
</dbReference>
<dbReference type="InterPro" id="IPR005467">
    <property type="entry name" value="His_kinase_dom"/>
</dbReference>
<dbReference type="InterPro" id="IPR003660">
    <property type="entry name" value="HAMP_dom"/>
</dbReference>
<dbReference type="Pfam" id="PF00512">
    <property type="entry name" value="HisKA"/>
    <property type="match status" value="1"/>
</dbReference>
<evidence type="ECO:0000256" key="10">
    <source>
        <dbReference type="SAM" id="Phobius"/>
    </source>
</evidence>
<dbReference type="InterPro" id="IPR036097">
    <property type="entry name" value="HisK_dim/P_sf"/>
</dbReference>
<evidence type="ECO:0000256" key="8">
    <source>
        <dbReference type="ARBA" id="ARBA00022989"/>
    </source>
</evidence>
<evidence type="ECO:0000256" key="5">
    <source>
        <dbReference type="ARBA" id="ARBA00022679"/>
    </source>
</evidence>
<evidence type="ECO:0000256" key="7">
    <source>
        <dbReference type="ARBA" id="ARBA00022777"/>
    </source>
</evidence>
<dbReference type="PROSITE" id="PS50109">
    <property type="entry name" value="HIS_KIN"/>
    <property type="match status" value="1"/>
</dbReference>
<gene>
    <name evidence="13" type="ORF">GCM10008938_49580</name>
</gene>
<dbReference type="Pfam" id="PF02518">
    <property type="entry name" value="HATPase_c"/>
    <property type="match status" value="1"/>
</dbReference>
<keyword evidence="8 10" id="KW-1133">Transmembrane helix</keyword>